<proteinExistence type="predicted"/>
<name>A0A9D4C5Q7_DREPO</name>
<reference evidence="3" key="1">
    <citation type="journal article" date="2019" name="bioRxiv">
        <title>The Genome of the Zebra Mussel, Dreissena polymorpha: A Resource for Invasive Species Research.</title>
        <authorList>
            <person name="McCartney M.A."/>
            <person name="Auch B."/>
            <person name="Kono T."/>
            <person name="Mallez S."/>
            <person name="Zhang Y."/>
            <person name="Obille A."/>
            <person name="Becker A."/>
            <person name="Abrahante J.E."/>
            <person name="Garbe J."/>
            <person name="Badalamenti J.P."/>
            <person name="Herman A."/>
            <person name="Mangelson H."/>
            <person name="Liachko I."/>
            <person name="Sullivan S."/>
            <person name="Sone E.D."/>
            <person name="Koren S."/>
            <person name="Silverstein K.A.T."/>
            <person name="Beckman K.B."/>
            <person name="Gohl D.M."/>
        </authorList>
    </citation>
    <scope>NUCLEOTIDE SEQUENCE</scope>
    <source>
        <strain evidence="3">Duluth1</strain>
        <tissue evidence="3">Whole animal</tissue>
    </source>
</reference>
<reference evidence="3" key="2">
    <citation type="submission" date="2020-11" db="EMBL/GenBank/DDBJ databases">
        <authorList>
            <person name="McCartney M.A."/>
            <person name="Auch B."/>
            <person name="Kono T."/>
            <person name="Mallez S."/>
            <person name="Becker A."/>
            <person name="Gohl D.M."/>
            <person name="Silverstein K.A.T."/>
            <person name="Koren S."/>
            <person name="Bechman K.B."/>
            <person name="Herman A."/>
            <person name="Abrahante J.E."/>
            <person name="Garbe J."/>
        </authorList>
    </citation>
    <scope>NUCLEOTIDE SEQUENCE</scope>
    <source>
        <strain evidence="3">Duluth1</strain>
        <tissue evidence="3">Whole animal</tissue>
    </source>
</reference>
<dbReference type="EMBL" id="JAIWYP010000013">
    <property type="protein sequence ID" value="KAH3717911.1"/>
    <property type="molecule type" value="Genomic_DNA"/>
</dbReference>
<accession>A0A9D4C5Q7</accession>
<dbReference type="AlphaFoldDB" id="A0A9D4C5Q7"/>
<feature type="region of interest" description="Disordered" evidence="1">
    <location>
        <begin position="16"/>
        <end position="72"/>
    </location>
</feature>
<keyword evidence="4" id="KW-1185">Reference proteome</keyword>
<comment type="caution">
    <text evidence="3">The sequence shown here is derived from an EMBL/GenBank/DDBJ whole genome shotgun (WGS) entry which is preliminary data.</text>
</comment>
<evidence type="ECO:0000256" key="1">
    <source>
        <dbReference type="SAM" id="MobiDB-lite"/>
    </source>
</evidence>
<organism evidence="3 4">
    <name type="scientific">Dreissena polymorpha</name>
    <name type="common">Zebra mussel</name>
    <name type="synonym">Mytilus polymorpha</name>
    <dbReference type="NCBI Taxonomy" id="45954"/>
    <lineage>
        <taxon>Eukaryota</taxon>
        <taxon>Metazoa</taxon>
        <taxon>Spiralia</taxon>
        <taxon>Lophotrochozoa</taxon>
        <taxon>Mollusca</taxon>
        <taxon>Bivalvia</taxon>
        <taxon>Autobranchia</taxon>
        <taxon>Heteroconchia</taxon>
        <taxon>Euheterodonta</taxon>
        <taxon>Imparidentia</taxon>
        <taxon>Neoheterodontei</taxon>
        <taxon>Myida</taxon>
        <taxon>Dreissenoidea</taxon>
        <taxon>Dreissenidae</taxon>
        <taxon>Dreissena</taxon>
    </lineage>
</organism>
<feature type="compositionally biased region" description="Polar residues" evidence="1">
    <location>
        <begin position="26"/>
        <end position="36"/>
    </location>
</feature>
<sequence length="72" mass="7850">MLTNFKVMTPRVPLALTPTSEHGYPLQSNDPQSSHLPPSMVTHSKVMTPKVPPVLTPTSQHADLLQGHDPQS</sequence>
<dbReference type="EMBL" id="JAIWYP010000013">
    <property type="protein sequence ID" value="KAH3717851.1"/>
    <property type="molecule type" value="Genomic_DNA"/>
</dbReference>
<evidence type="ECO:0000313" key="3">
    <source>
        <dbReference type="EMBL" id="KAH3717911.1"/>
    </source>
</evidence>
<protein>
    <submittedName>
        <fullName evidence="3">Uncharacterized protein</fullName>
    </submittedName>
</protein>
<dbReference type="Proteomes" id="UP000828390">
    <property type="component" value="Unassembled WGS sequence"/>
</dbReference>
<evidence type="ECO:0000313" key="4">
    <source>
        <dbReference type="Proteomes" id="UP000828390"/>
    </source>
</evidence>
<evidence type="ECO:0000313" key="2">
    <source>
        <dbReference type="EMBL" id="KAH3717851.1"/>
    </source>
</evidence>
<gene>
    <name evidence="2" type="ORF">DPMN_060647</name>
    <name evidence="3" type="ORF">DPMN_060707</name>
</gene>